<sequence length="102" mass="11079">MLHNKDAAGPDPERKNKTHRRRYRLTVGRSRARAADPPLGARLGGQVSLSSVCGLRPIACPARCPSLATYPLTYRERGPDLTIEALATQRTREGSGAGHFAE</sequence>
<gene>
    <name evidence="2" type="ORF">RDB_LOCUS57088</name>
</gene>
<feature type="region of interest" description="Disordered" evidence="1">
    <location>
        <begin position="1"/>
        <end position="41"/>
    </location>
</feature>
<reference evidence="2" key="1">
    <citation type="submission" date="2021-01" db="EMBL/GenBank/DDBJ databases">
        <authorList>
            <person name="Kaushik A."/>
        </authorList>
    </citation>
    <scope>NUCLEOTIDE SEQUENCE</scope>
    <source>
        <strain evidence="2">AG5</strain>
    </source>
</reference>
<feature type="compositionally biased region" description="Basic and acidic residues" evidence="1">
    <location>
        <begin position="1"/>
        <end position="15"/>
    </location>
</feature>
<dbReference type="Proteomes" id="UP000663827">
    <property type="component" value="Unassembled WGS sequence"/>
</dbReference>
<evidence type="ECO:0000256" key="1">
    <source>
        <dbReference type="SAM" id="MobiDB-lite"/>
    </source>
</evidence>
<dbReference type="EMBL" id="CAJNJQ010001141">
    <property type="protein sequence ID" value="CAE7122520.1"/>
    <property type="molecule type" value="Genomic_DNA"/>
</dbReference>
<comment type="caution">
    <text evidence="2">The sequence shown here is derived from an EMBL/GenBank/DDBJ whole genome shotgun (WGS) entry which is preliminary data.</text>
</comment>
<evidence type="ECO:0000313" key="2">
    <source>
        <dbReference type="EMBL" id="CAE7122520.1"/>
    </source>
</evidence>
<evidence type="ECO:0000313" key="3">
    <source>
        <dbReference type="Proteomes" id="UP000663827"/>
    </source>
</evidence>
<name>A0A8H3DZR0_9AGAM</name>
<protein>
    <submittedName>
        <fullName evidence="2">Uncharacterized protein</fullName>
    </submittedName>
</protein>
<dbReference type="AlphaFoldDB" id="A0A8H3DZR0"/>
<organism evidence="2 3">
    <name type="scientific">Rhizoctonia solani</name>
    <dbReference type="NCBI Taxonomy" id="456999"/>
    <lineage>
        <taxon>Eukaryota</taxon>
        <taxon>Fungi</taxon>
        <taxon>Dikarya</taxon>
        <taxon>Basidiomycota</taxon>
        <taxon>Agaricomycotina</taxon>
        <taxon>Agaricomycetes</taxon>
        <taxon>Cantharellales</taxon>
        <taxon>Ceratobasidiaceae</taxon>
        <taxon>Rhizoctonia</taxon>
    </lineage>
</organism>
<proteinExistence type="predicted"/>
<accession>A0A8H3DZR0</accession>